<accession>A0ABP9E4Z9</accession>
<feature type="transmembrane region" description="Helical" evidence="1">
    <location>
        <begin position="111"/>
        <end position="128"/>
    </location>
</feature>
<dbReference type="EMBL" id="BAABJY010000002">
    <property type="protein sequence ID" value="GAA4866018.1"/>
    <property type="molecule type" value="Genomic_DNA"/>
</dbReference>
<evidence type="ECO:0000313" key="3">
    <source>
        <dbReference type="EMBL" id="GAA4866018.1"/>
    </source>
</evidence>
<dbReference type="InterPro" id="IPR025194">
    <property type="entry name" value="RodZ-like_C"/>
</dbReference>
<dbReference type="Pfam" id="PF13413">
    <property type="entry name" value="HTH_25"/>
    <property type="match status" value="1"/>
</dbReference>
<dbReference type="Gene3D" id="1.10.260.40">
    <property type="entry name" value="lambda repressor-like DNA-binding domains"/>
    <property type="match status" value="1"/>
</dbReference>
<keyword evidence="1" id="KW-0472">Membrane</keyword>
<dbReference type="RefSeq" id="WP_345295138.1">
    <property type="nucleotide sequence ID" value="NZ_BAABJY010000002.1"/>
</dbReference>
<reference evidence="4" key="1">
    <citation type="journal article" date="2019" name="Int. J. Syst. Evol. Microbiol.">
        <title>The Global Catalogue of Microorganisms (GCM) 10K type strain sequencing project: providing services to taxonomists for standard genome sequencing and annotation.</title>
        <authorList>
            <consortium name="The Broad Institute Genomics Platform"/>
            <consortium name="The Broad Institute Genome Sequencing Center for Infectious Disease"/>
            <person name="Wu L."/>
            <person name="Ma J."/>
        </authorList>
    </citation>
    <scope>NUCLEOTIDE SEQUENCE [LARGE SCALE GENOMIC DNA]</scope>
    <source>
        <strain evidence="4">JCM 18392</strain>
    </source>
</reference>
<organism evidence="3 4">
    <name type="scientific">Luteimonas vadosa</name>
    <dbReference type="NCBI Taxonomy" id="1165507"/>
    <lineage>
        <taxon>Bacteria</taxon>
        <taxon>Pseudomonadati</taxon>
        <taxon>Pseudomonadota</taxon>
        <taxon>Gammaproteobacteria</taxon>
        <taxon>Lysobacterales</taxon>
        <taxon>Lysobacteraceae</taxon>
        <taxon>Luteimonas</taxon>
    </lineage>
</organism>
<keyword evidence="1" id="KW-0812">Transmembrane</keyword>
<evidence type="ECO:0000313" key="4">
    <source>
        <dbReference type="Proteomes" id="UP001501323"/>
    </source>
</evidence>
<dbReference type="Proteomes" id="UP001501323">
    <property type="component" value="Unassembled WGS sequence"/>
</dbReference>
<dbReference type="PANTHER" id="PTHR34475:SF1">
    <property type="entry name" value="CYTOSKELETON PROTEIN RODZ"/>
    <property type="match status" value="1"/>
</dbReference>
<dbReference type="InterPro" id="IPR010982">
    <property type="entry name" value="Lambda_DNA-bd_dom_sf"/>
</dbReference>
<gene>
    <name evidence="3" type="ORF">GCM10023332_17740</name>
</gene>
<dbReference type="InterPro" id="IPR001387">
    <property type="entry name" value="Cro/C1-type_HTH"/>
</dbReference>
<feature type="domain" description="Cytoskeleton protein RodZ-like C-terminal" evidence="2">
    <location>
        <begin position="186"/>
        <end position="257"/>
    </location>
</feature>
<evidence type="ECO:0000259" key="2">
    <source>
        <dbReference type="Pfam" id="PF13464"/>
    </source>
</evidence>
<dbReference type="InterPro" id="IPR050400">
    <property type="entry name" value="Bact_Cytoskel_RodZ"/>
</dbReference>
<proteinExistence type="predicted"/>
<evidence type="ECO:0000256" key="1">
    <source>
        <dbReference type="SAM" id="Phobius"/>
    </source>
</evidence>
<name>A0ABP9E4Z9_9GAMM</name>
<sequence>MTTPDPHVAEAGCGQRLRSAREAANLSVHDVAARLKMPVRVVQSLEAEDWSRLGAPVFVRGQLRSYARLLGLATAPVHAASGVAPIQPTKLEPRTFTPPMQRMAEQFARRAVYIVITAALAIPVWVAMRTHFALPMQSSSSGLEAPESPADDMAATLPGIESRPTPVAASMAPVKPRAGAQADGMVLRFSGESWIRVTAPDGRVLEETVLQADDVRQYARGEVGGIVIGNAGAAEVRHQGRVQDLSSFQRANVARFTVSSDGSLQAATQ</sequence>
<dbReference type="Pfam" id="PF13464">
    <property type="entry name" value="RodZ_C"/>
    <property type="match status" value="1"/>
</dbReference>
<keyword evidence="4" id="KW-1185">Reference proteome</keyword>
<dbReference type="CDD" id="cd00093">
    <property type="entry name" value="HTH_XRE"/>
    <property type="match status" value="1"/>
</dbReference>
<comment type="caution">
    <text evidence="3">The sequence shown here is derived from an EMBL/GenBank/DDBJ whole genome shotgun (WGS) entry which is preliminary data.</text>
</comment>
<keyword evidence="1" id="KW-1133">Transmembrane helix</keyword>
<protein>
    <submittedName>
        <fullName evidence="3">DUF4115 domain-containing protein</fullName>
    </submittedName>
</protein>
<dbReference type="PANTHER" id="PTHR34475">
    <property type="match status" value="1"/>
</dbReference>